<feature type="non-terminal residue" evidence="9">
    <location>
        <position position="1"/>
    </location>
</feature>
<evidence type="ECO:0000313" key="10">
    <source>
        <dbReference type="Proteomes" id="UP000728032"/>
    </source>
</evidence>
<dbReference type="InterPro" id="IPR050339">
    <property type="entry name" value="CC_SR_Kinase"/>
</dbReference>
<dbReference type="SUPFAM" id="SSF56112">
    <property type="entry name" value="Protein kinase-like (PK-like)"/>
    <property type="match status" value="1"/>
</dbReference>
<protein>
    <recommendedName>
        <fullName evidence="8">Protein kinase domain-containing protein</fullName>
    </recommendedName>
</protein>
<dbReference type="Gene3D" id="3.30.200.20">
    <property type="entry name" value="Phosphorylase Kinase, domain 1"/>
    <property type="match status" value="1"/>
</dbReference>
<dbReference type="GO" id="GO:0005524">
    <property type="term" value="F:ATP binding"/>
    <property type="evidence" value="ECO:0007669"/>
    <property type="project" value="UniProtKB-UniRule"/>
</dbReference>
<feature type="non-terminal residue" evidence="9">
    <location>
        <position position="219"/>
    </location>
</feature>
<evidence type="ECO:0000256" key="3">
    <source>
        <dbReference type="ARBA" id="ARBA00022777"/>
    </source>
</evidence>
<dbReference type="OrthoDB" id="5979581at2759"/>
<evidence type="ECO:0000313" key="9">
    <source>
        <dbReference type="EMBL" id="CAD7650031.1"/>
    </source>
</evidence>
<keyword evidence="10" id="KW-1185">Reference proteome</keyword>
<evidence type="ECO:0000256" key="4">
    <source>
        <dbReference type="ARBA" id="ARBA00022840"/>
    </source>
</evidence>
<dbReference type="InterPro" id="IPR000719">
    <property type="entry name" value="Prot_kinase_dom"/>
</dbReference>
<dbReference type="EMBL" id="OC918753">
    <property type="protein sequence ID" value="CAD7650031.1"/>
    <property type="molecule type" value="Genomic_DNA"/>
</dbReference>
<dbReference type="PROSITE" id="PS00108">
    <property type="entry name" value="PROTEIN_KINASE_ST"/>
    <property type="match status" value="1"/>
</dbReference>
<dbReference type="PROSITE" id="PS50011">
    <property type="entry name" value="PROTEIN_KINASE_DOM"/>
    <property type="match status" value="1"/>
</dbReference>
<organism evidence="9">
    <name type="scientific">Oppiella nova</name>
    <dbReference type="NCBI Taxonomy" id="334625"/>
    <lineage>
        <taxon>Eukaryota</taxon>
        <taxon>Metazoa</taxon>
        <taxon>Ecdysozoa</taxon>
        <taxon>Arthropoda</taxon>
        <taxon>Chelicerata</taxon>
        <taxon>Arachnida</taxon>
        <taxon>Acari</taxon>
        <taxon>Acariformes</taxon>
        <taxon>Sarcoptiformes</taxon>
        <taxon>Oribatida</taxon>
        <taxon>Brachypylina</taxon>
        <taxon>Oppioidea</taxon>
        <taxon>Oppiidae</taxon>
        <taxon>Oppiella</taxon>
    </lineage>
</organism>
<dbReference type="GO" id="GO:0004694">
    <property type="term" value="F:eukaryotic translation initiation factor 2alpha kinase activity"/>
    <property type="evidence" value="ECO:0007669"/>
    <property type="project" value="TreeGrafter"/>
</dbReference>
<comment type="similarity">
    <text evidence="5">Belongs to the protein kinase superfamily. Ser/Thr protein kinase family. GCN2 subfamily.</text>
</comment>
<dbReference type="PROSITE" id="PS00107">
    <property type="entry name" value="PROTEIN_KINASE_ATP"/>
    <property type="match status" value="1"/>
</dbReference>
<evidence type="ECO:0000256" key="1">
    <source>
        <dbReference type="ARBA" id="ARBA00022679"/>
    </source>
</evidence>
<evidence type="ECO:0000256" key="6">
    <source>
        <dbReference type="PROSITE-ProRule" id="PRU10141"/>
    </source>
</evidence>
<feature type="binding site" evidence="6">
    <location>
        <position position="41"/>
    </location>
    <ligand>
        <name>ATP</name>
        <dbReference type="ChEBI" id="CHEBI:30616"/>
    </ligand>
</feature>
<keyword evidence="4 6" id="KW-0067">ATP-binding</keyword>
<name>A0A7R9QL77_9ACAR</name>
<dbReference type="PANTHER" id="PTHR11042">
    <property type="entry name" value="EUKARYOTIC TRANSLATION INITIATION FACTOR 2-ALPHA KINASE EIF2-ALPHA KINASE -RELATED"/>
    <property type="match status" value="1"/>
</dbReference>
<keyword evidence="7" id="KW-0723">Serine/threonine-protein kinase</keyword>
<evidence type="ECO:0000256" key="2">
    <source>
        <dbReference type="ARBA" id="ARBA00022741"/>
    </source>
</evidence>
<proteinExistence type="inferred from homology"/>
<dbReference type="InterPro" id="IPR011009">
    <property type="entry name" value="Kinase-like_dom_sf"/>
</dbReference>
<dbReference type="Pfam" id="PF00069">
    <property type="entry name" value="Pkinase"/>
    <property type="match status" value="1"/>
</dbReference>
<keyword evidence="2 6" id="KW-0547">Nucleotide-binding</keyword>
<gene>
    <name evidence="9" type="ORF">ONB1V03_LOCUS7598</name>
</gene>
<sequence>NKVDNLNFENAFHIINKLGDGGWGELYKVQDKSNNKYYALKKLTLNDKEKQYVLNETQNLIKPGSKFVIQYYHSWVESNFLYHQMELCLDNLTNVLKIKDSLFSEIMNILEFHISYYIFYKLVKCVQYLHESDIPITHRDLKLENVFISMDGRIILSGLFLAKEVVNDLMYSDVGDLRYQAPEVGTDTNGYNHLIDIYSLSMIGAQIFGFDIYDIFDGK</sequence>
<dbReference type="AlphaFoldDB" id="A0A7R9QL77"/>
<reference evidence="9" key="1">
    <citation type="submission" date="2020-11" db="EMBL/GenBank/DDBJ databases">
        <authorList>
            <person name="Tran Van P."/>
        </authorList>
    </citation>
    <scope>NUCLEOTIDE SEQUENCE</scope>
</reference>
<evidence type="ECO:0000256" key="5">
    <source>
        <dbReference type="ARBA" id="ARBA00037982"/>
    </source>
</evidence>
<dbReference type="EMBL" id="CAJPVJ010003928">
    <property type="protein sequence ID" value="CAG2168105.1"/>
    <property type="molecule type" value="Genomic_DNA"/>
</dbReference>
<keyword evidence="3" id="KW-0418">Kinase</keyword>
<dbReference type="InterPro" id="IPR017441">
    <property type="entry name" value="Protein_kinase_ATP_BS"/>
</dbReference>
<dbReference type="InterPro" id="IPR008271">
    <property type="entry name" value="Ser/Thr_kinase_AS"/>
</dbReference>
<dbReference type="PANTHER" id="PTHR11042:SF91">
    <property type="entry name" value="EUKARYOTIC TRANSLATION INITIATION FACTOR 2-ALPHA KINASE"/>
    <property type="match status" value="1"/>
</dbReference>
<dbReference type="SMART" id="SM00220">
    <property type="entry name" value="S_TKc"/>
    <property type="match status" value="1"/>
</dbReference>
<feature type="domain" description="Protein kinase" evidence="8">
    <location>
        <begin position="12"/>
        <end position="219"/>
    </location>
</feature>
<dbReference type="Proteomes" id="UP000728032">
    <property type="component" value="Unassembled WGS sequence"/>
</dbReference>
<accession>A0A7R9QL77</accession>
<keyword evidence="1" id="KW-0808">Transferase</keyword>
<dbReference type="Gene3D" id="1.10.510.10">
    <property type="entry name" value="Transferase(Phosphotransferase) domain 1"/>
    <property type="match status" value="1"/>
</dbReference>
<evidence type="ECO:0000256" key="7">
    <source>
        <dbReference type="RuleBase" id="RU000304"/>
    </source>
</evidence>
<dbReference type="GO" id="GO:0005634">
    <property type="term" value="C:nucleus"/>
    <property type="evidence" value="ECO:0007669"/>
    <property type="project" value="TreeGrafter"/>
</dbReference>
<evidence type="ECO:0000259" key="8">
    <source>
        <dbReference type="PROSITE" id="PS50011"/>
    </source>
</evidence>
<dbReference type="GO" id="GO:0005737">
    <property type="term" value="C:cytoplasm"/>
    <property type="evidence" value="ECO:0007669"/>
    <property type="project" value="TreeGrafter"/>
</dbReference>